<dbReference type="Pfam" id="PF13602">
    <property type="entry name" value="ADH_zinc_N_2"/>
    <property type="match status" value="1"/>
</dbReference>
<evidence type="ECO:0000256" key="1">
    <source>
        <dbReference type="ARBA" id="ARBA00023002"/>
    </source>
</evidence>
<reference evidence="4" key="2">
    <citation type="submission" date="2007-04" db="EMBL/GenBank/DDBJ databases">
        <title>The genome of the human body louse.</title>
        <authorList>
            <consortium name="The Human Body Louse Genome Consortium"/>
            <person name="Kirkness E."/>
            <person name="Walenz B."/>
            <person name="Hass B."/>
            <person name="Bruggner R."/>
            <person name="Strausberg R."/>
        </authorList>
    </citation>
    <scope>NUCLEOTIDE SEQUENCE</scope>
    <source>
        <strain evidence="4">USDA</strain>
    </source>
</reference>
<dbReference type="GO" id="GO:0003960">
    <property type="term" value="F:quinone reductase (NADPH) activity"/>
    <property type="evidence" value="ECO:0007669"/>
    <property type="project" value="UniProtKB-EC"/>
</dbReference>
<keyword evidence="6" id="KW-1185">Reference proteome</keyword>
<sequence>MSDKEVKTDENQEKVPQDGDVKPAENGEATEDKVTEKPPKEMRAVVLTNFGGLKSVKILKKPEPTLAAGEVLIQVKACGLNFQDLMVRVGAIDAPPKTPFILGLECAGQIIEVGENVEGFQVGDRVVALPEYRAWAEVVAVPAKYVFKIPNEMSFADAAAITMNYIVAYILVFELGNIKPGKKVLLHSAGGAVGQSIVQLCRTIQDVKLFGVASKGKHESLKDSIDHLLERGTDYVAEIRKVSPDGVDVIFDCNCGDECNRGYNLLRPMGKYILFGSSNYVTGETKGLFSAAKSWWQVGKTSPIKLFYENKNLGGLNLRHLLYQQDGASYVAEIAQKVFDLWKENKIKPVVDSTWALEDVSEAMQKLHDRKNVGKLLLDPAMEPKPKPATPLKGKKGNSIEKEEKKKEDEGVNGVAEQQSQGDGKENNSS</sequence>
<organism>
    <name type="scientific">Pediculus humanus subsp. corporis</name>
    <name type="common">Body louse</name>
    <dbReference type="NCBI Taxonomy" id="121224"/>
    <lineage>
        <taxon>Eukaryota</taxon>
        <taxon>Metazoa</taxon>
        <taxon>Ecdysozoa</taxon>
        <taxon>Arthropoda</taxon>
        <taxon>Hexapoda</taxon>
        <taxon>Insecta</taxon>
        <taxon>Pterygota</taxon>
        <taxon>Neoptera</taxon>
        <taxon>Paraneoptera</taxon>
        <taxon>Psocodea</taxon>
        <taxon>Troctomorpha</taxon>
        <taxon>Phthiraptera</taxon>
        <taxon>Anoplura</taxon>
        <taxon>Pediculidae</taxon>
        <taxon>Pediculus</taxon>
    </lineage>
</organism>
<evidence type="ECO:0000256" key="2">
    <source>
        <dbReference type="SAM" id="MobiDB-lite"/>
    </source>
</evidence>
<dbReference type="SUPFAM" id="SSF51735">
    <property type="entry name" value="NAD(P)-binding Rossmann-fold domains"/>
    <property type="match status" value="1"/>
</dbReference>
<protein>
    <submittedName>
        <fullName evidence="4 5">Quinone oxidoreductase, putative</fullName>
        <ecNumber evidence="4">1.6.5.5</ecNumber>
    </submittedName>
</protein>
<evidence type="ECO:0000313" key="4">
    <source>
        <dbReference type="EMBL" id="EEB12419.1"/>
    </source>
</evidence>
<dbReference type="Pfam" id="PF08240">
    <property type="entry name" value="ADH_N"/>
    <property type="match status" value="1"/>
</dbReference>
<proteinExistence type="predicted"/>
<dbReference type="SMART" id="SM00829">
    <property type="entry name" value="PKS_ER"/>
    <property type="match status" value="1"/>
</dbReference>
<dbReference type="CTD" id="8240072"/>
<keyword evidence="1 4" id="KW-0560">Oxidoreductase</keyword>
<dbReference type="HOGENOM" id="CLU_026673_3_1_1"/>
<dbReference type="PANTHER" id="PTHR44054:SF2">
    <property type="entry name" value="SYNAPTIC VESICLE MEMBRANE PROTEIN VAT-1 HOMOLOG-LIKE"/>
    <property type="match status" value="1"/>
</dbReference>
<dbReference type="EMBL" id="DS235135">
    <property type="protein sequence ID" value="EEB12419.1"/>
    <property type="molecule type" value="Genomic_DNA"/>
</dbReference>
<dbReference type="InterPro" id="IPR020843">
    <property type="entry name" value="ER"/>
</dbReference>
<dbReference type="OMA" id="LVHPVID"/>
<dbReference type="EMBL" id="AAZO01002057">
    <property type="status" value="NOT_ANNOTATED_CDS"/>
    <property type="molecule type" value="Genomic_DNA"/>
</dbReference>
<dbReference type="EnsemblMetazoa" id="PHUM177420-RA">
    <property type="protein sequence ID" value="PHUM177420-PA"/>
    <property type="gene ID" value="PHUM177420"/>
</dbReference>
<feature type="region of interest" description="Disordered" evidence="2">
    <location>
        <begin position="376"/>
        <end position="430"/>
    </location>
</feature>
<feature type="domain" description="Enoyl reductase (ER)" evidence="3">
    <location>
        <begin position="51"/>
        <end position="378"/>
    </location>
</feature>
<dbReference type="EC" id="1.6.5.5" evidence="4"/>
<dbReference type="OrthoDB" id="203908at2759"/>
<evidence type="ECO:0000259" key="3">
    <source>
        <dbReference type="SMART" id="SM00829"/>
    </source>
</evidence>
<dbReference type="KEGG" id="phu:Phum_PHUM177420"/>
<reference evidence="5" key="3">
    <citation type="submission" date="2020-05" db="UniProtKB">
        <authorList>
            <consortium name="EnsemblMetazoa"/>
        </authorList>
    </citation>
    <scope>IDENTIFICATION</scope>
    <source>
        <strain evidence="5">USDA</strain>
    </source>
</reference>
<dbReference type="Gene3D" id="3.40.50.720">
    <property type="entry name" value="NAD(P)-binding Rossmann-like Domain"/>
    <property type="match status" value="1"/>
</dbReference>
<dbReference type="InterPro" id="IPR013154">
    <property type="entry name" value="ADH-like_N"/>
</dbReference>
<feature type="compositionally biased region" description="Basic and acidic residues" evidence="2">
    <location>
        <begin position="398"/>
        <end position="410"/>
    </location>
</feature>
<accession>E0VGB3</accession>
<dbReference type="CDD" id="cd08275">
    <property type="entry name" value="MDR3"/>
    <property type="match status" value="1"/>
</dbReference>
<dbReference type="PANTHER" id="PTHR44054">
    <property type="entry name" value="SYNAPTIC VESICLE MEMBRANE PROTEIN VAT-1 HOMOLOG-LIKE"/>
    <property type="match status" value="1"/>
</dbReference>
<dbReference type="VEuPathDB" id="VectorBase:PHUM177420"/>
<reference evidence="4" key="1">
    <citation type="submission" date="2007-04" db="EMBL/GenBank/DDBJ databases">
        <title>Annotation of Pediculus humanus corporis strain USDA.</title>
        <authorList>
            <person name="Kirkness E."/>
            <person name="Hannick L."/>
            <person name="Hass B."/>
            <person name="Bruggner R."/>
            <person name="Lawson D."/>
            <person name="Bidwell S."/>
            <person name="Joardar V."/>
            <person name="Caler E."/>
            <person name="Walenz B."/>
            <person name="Inman J."/>
            <person name="Schobel S."/>
            <person name="Galinsky K."/>
            <person name="Amedeo P."/>
            <person name="Strausberg R."/>
        </authorList>
    </citation>
    <scope>NUCLEOTIDE SEQUENCE</scope>
    <source>
        <strain evidence="4">USDA</strain>
    </source>
</reference>
<dbReference type="Proteomes" id="UP000009046">
    <property type="component" value="Unassembled WGS sequence"/>
</dbReference>
<dbReference type="GeneID" id="8240072"/>
<gene>
    <name evidence="5" type="primary">8240072</name>
    <name evidence="4" type="ORF">Phum_PHUM177420</name>
</gene>
<feature type="region of interest" description="Disordered" evidence="2">
    <location>
        <begin position="1"/>
        <end position="40"/>
    </location>
</feature>
<evidence type="ECO:0000313" key="6">
    <source>
        <dbReference type="Proteomes" id="UP000009046"/>
    </source>
</evidence>
<dbReference type="InParanoid" id="E0VGB3"/>
<name>E0VGB3_PEDHC</name>
<dbReference type="STRING" id="121224.E0VGB3"/>
<evidence type="ECO:0000313" key="5">
    <source>
        <dbReference type="EnsemblMetazoa" id="PHUM177420-PA"/>
    </source>
</evidence>
<dbReference type="AlphaFoldDB" id="E0VGB3"/>
<dbReference type="SUPFAM" id="SSF50129">
    <property type="entry name" value="GroES-like"/>
    <property type="match status" value="1"/>
</dbReference>
<dbReference type="InterPro" id="IPR011032">
    <property type="entry name" value="GroES-like_sf"/>
</dbReference>
<dbReference type="eggNOG" id="KOG1198">
    <property type="taxonomic scope" value="Eukaryota"/>
</dbReference>
<dbReference type="InterPro" id="IPR036291">
    <property type="entry name" value="NAD(P)-bd_dom_sf"/>
</dbReference>
<dbReference type="RefSeq" id="XP_002425157.1">
    <property type="nucleotide sequence ID" value="XM_002425112.1"/>
</dbReference>
<dbReference type="InterPro" id="IPR052100">
    <property type="entry name" value="SV-ATPase_mito-regulator"/>
</dbReference>
<dbReference type="Gene3D" id="3.90.180.10">
    <property type="entry name" value="Medium-chain alcohol dehydrogenases, catalytic domain"/>
    <property type="match status" value="1"/>
</dbReference>